<dbReference type="PRINTS" id="PR00119">
    <property type="entry name" value="CATATPASE"/>
</dbReference>
<keyword evidence="9" id="KW-1003">Cell membrane</keyword>
<dbReference type="Gene3D" id="3.40.1110.10">
    <property type="entry name" value="Calcium-transporting ATPase, cytoplasmic domain N"/>
    <property type="match status" value="1"/>
</dbReference>
<dbReference type="Gene3D" id="2.70.150.10">
    <property type="entry name" value="Calcium-transporting ATPase, cytoplasmic transduction domain A"/>
    <property type="match status" value="1"/>
</dbReference>
<dbReference type="NCBIfam" id="TIGR01494">
    <property type="entry name" value="ATPase_P-type"/>
    <property type="match status" value="1"/>
</dbReference>
<dbReference type="SFLD" id="SFLDS00003">
    <property type="entry name" value="Haloacid_Dehalogenase"/>
    <property type="match status" value="1"/>
</dbReference>
<evidence type="ECO:0000256" key="8">
    <source>
        <dbReference type="ARBA" id="ARBA00047308"/>
    </source>
</evidence>
<dbReference type="InterPro" id="IPR036412">
    <property type="entry name" value="HAD-like_sf"/>
</dbReference>
<evidence type="ECO:0000256" key="7">
    <source>
        <dbReference type="ARBA" id="ARBA00039097"/>
    </source>
</evidence>
<dbReference type="InterPro" id="IPR001757">
    <property type="entry name" value="P_typ_ATPase"/>
</dbReference>
<accession>A0A317CM07</accession>
<dbReference type="EC" id="7.2.2.12" evidence="7"/>
<comment type="caution">
    <text evidence="11">The sequence shown here is derived from an EMBL/GenBank/DDBJ whole genome shotgun (WGS) entry which is preliminary data.</text>
</comment>
<dbReference type="InterPro" id="IPR059000">
    <property type="entry name" value="ATPase_P-type_domA"/>
</dbReference>
<keyword evidence="9" id="KW-0067">ATP-binding</keyword>
<dbReference type="InterPro" id="IPR044492">
    <property type="entry name" value="P_typ_ATPase_HD_dom"/>
</dbReference>
<dbReference type="OrthoDB" id="9814270at2"/>
<feature type="transmembrane region" description="Helical" evidence="9">
    <location>
        <begin position="73"/>
        <end position="97"/>
    </location>
</feature>
<dbReference type="NCBIfam" id="TIGR01525">
    <property type="entry name" value="ATPase-IB_hvy"/>
    <property type="match status" value="1"/>
</dbReference>
<keyword evidence="5 9" id="KW-1133">Transmembrane helix</keyword>
<sequence length="707" mass="75236">MIISGAVVAASGVYLGAKAFGLLPSQHRARKKGKSLVIAPKAEEKSLSVVEGDEEHDEEVKALNHYLTVSSGVLAVSLGTLVVFPAAHIIAIPPLLYTLVPMFMDAYDGLKEKKLKPSLVDSIAVCGALTLGLVNNLNPFFFMAGAAGVFLYFLSAKLVLKTKDQSIKNLSNLFGEQSRFAWVLQDGVEIEVPFDEVKVGDIVIVSAGEMIPVDGSIASGIGSVDQRMLTGESQPVEKGVGESVFAATTLLSGHLQITVEKAGADAVAAQIGEIWSRTADYKTGIETKGEQLSNKSVIPTLGASSLALVTLGPIGATAILLSNFSDAIQLSAPLSTLNFLHLAAKSGILIKDGRALEGLRDVDTVVFDKTGTLTLDEPHVGAIHLSANWSEDELLSFAAATEVKQSHPVAKAIVKAAKQRNLELQPLNEASYEVGYGIKAQVDNRWVRVGSNRFMTSEGIEIPEHIQQQLTEGHTLGYTLIMVAIDDELGGAITLQPTIRPEAKAMIEGLKARDLSLCIISGDHELPTKALANELGIEQYFAETLPEDKATLIAQLQDEGRKVCFIGDGINDTIALKQANVSISLSGAASAATDTAQIIMMDGSLNYLNHVFDLSNEYDNNLRNSYHSVLGGSLLCVGGVFFFHFGIFSALSLQALTLMSSVGNAFLPLLKGADAKPTLTPVEHMTDAEFESGGEHVVSTSKTRNIT</sequence>
<dbReference type="PANTHER" id="PTHR48085">
    <property type="entry name" value="CADMIUM/ZINC-TRANSPORTING ATPASE HMA2-RELATED"/>
    <property type="match status" value="1"/>
</dbReference>
<reference evidence="11 12" key="1">
    <citation type="submission" date="2018-05" db="EMBL/GenBank/DDBJ databases">
        <title>Leucothrix arctica sp. nov., isolated from Arctic seawater.</title>
        <authorList>
            <person name="Choi A."/>
            <person name="Baek K."/>
        </authorList>
    </citation>
    <scope>NUCLEOTIDE SEQUENCE [LARGE SCALE GENOMIC DNA]</scope>
    <source>
        <strain evidence="11 12">IMCC9719</strain>
    </source>
</reference>
<dbReference type="GO" id="GO:0005886">
    <property type="term" value="C:plasma membrane"/>
    <property type="evidence" value="ECO:0007669"/>
    <property type="project" value="UniProtKB-SubCell"/>
</dbReference>
<dbReference type="PROSITE" id="PS00154">
    <property type="entry name" value="ATPASE_E1_E2"/>
    <property type="match status" value="1"/>
</dbReference>
<comment type="similarity">
    <text evidence="2 9">Belongs to the cation transport ATPase (P-type) (TC 3.A.3) family. Type IB subfamily.</text>
</comment>
<dbReference type="Gene3D" id="3.40.50.1000">
    <property type="entry name" value="HAD superfamily/HAD-like"/>
    <property type="match status" value="1"/>
</dbReference>
<keyword evidence="4" id="KW-1278">Translocase</keyword>
<dbReference type="InterPro" id="IPR023299">
    <property type="entry name" value="ATPase_P-typ_cyto_dom_N"/>
</dbReference>
<comment type="caution">
    <text evidence="9">Lacks conserved residue(s) required for the propagation of feature annotation.</text>
</comment>
<dbReference type="GO" id="GO:0016463">
    <property type="term" value="F:P-type zinc transporter activity"/>
    <property type="evidence" value="ECO:0007669"/>
    <property type="project" value="UniProtKB-EC"/>
</dbReference>
<feature type="transmembrane region" description="Helical" evidence="9">
    <location>
        <begin position="140"/>
        <end position="160"/>
    </location>
</feature>
<evidence type="ECO:0000259" key="10">
    <source>
        <dbReference type="Pfam" id="PF00122"/>
    </source>
</evidence>
<dbReference type="InterPro" id="IPR023214">
    <property type="entry name" value="HAD_sf"/>
</dbReference>
<evidence type="ECO:0000313" key="11">
    <source>
        <dbReference type="EMBL" id="PWQ99247.1"/>
    </source>
</evidence>
<gene>
    <name evidence="11" type="ORF">DKT75_01495</name>
</gene>
<dbReference type="SUPFAM" id="SSF81653">
    <property type="entry name" value="Calcium ATPase, transduction domain A"/>
    <property type="match status" value="1"/>
</dbReference>
<dbReference type="AlphaFoldDB" id="A0A317CM07"/>
<dbReference type="InterPro" id="IPR027256">
    <property type="entry name" value="P-typ_ATPase_IB"/>
</dbReference>
<evidence type="ECO:0000256" key="4">
    <source>
        <dbReference type="ARBA" id="ARBA00022967"/>
    </source>
</evidence>
<name>A0A317CM07_9GAMM</name>
<keyword evidence="12" id="KW-1185">Reference proteome</keyword>
<dbReference type="PROSITE" id="PS01229">
    <property type="entry name" value="COF_2"/>
    <property type="match status" value="1"/>
</dbReference>
<feature type="domain" description="P-type ATPase A" evidence="10">
    <location>
        <begin position="179"/>
        <end position="272"/>
    </location>
</feature>
<dbReference type="InterPro" id="IPR018303">
    <property type="entry name" value="ATPase_P-typ_P_site"/>
</dbReference>
<evidence type="ECO:0000256" key="1">
    <source>
        <dbReference type="ARBA" id="ARBA00004370"/>
    </source>
</evidence>
<dbReference type="Pfam" id="PF00122">
    <property type="entry name" value="E1-E2_ATPase"/>
    <property type="match status" value="1"/>
</dbReference>
<keyword evidence="3 9" id="KW-0812">Transmembrane</keyword>
<feature type="transmembrane region" description="Helical" evidence="9">
    <location>
        <begin position="629"/>
        <end position="651"/>
    </location>
</feature>
<comment type="subcellular location">
    <subcellularLocation>
        <location evidence="9">Cell membrane</location>
    </subcellularLocation>
    <subcellularLocation>
        <location evidence="1">Membrane</location>
    </subcellularLocation>
</comment>
<dbReference type="Pfam" id="PF00702">
    <property type="entry name" value="Hydrolase"/>
    <property type="match status" value="1"/>
</dbReference>
<comment type="catalytic activity">
    <reaction evidence="8">
        <text>Zn(2+)(in) + ATP + H2O = Zn(2+)(out) + ADP + phosphate + H(+)</text>
        <dbReference type="Rhea" id="RHEA:20621"/>
        <dbReference type="ChEBI" id="CHEBI:15377"/>
        <dbReference type="ChEBI" id="CHEBI:15378"/>
        <dbReference type="ChEBI" id="CHEBI:29105"/>
        <dbReference type="ChEBI" id="CHEBI:30616"/>
        <dbReference type="ChEBI" id="CHEBI:43474"/>
        <dbReference type="ChEBI" id="CHEBI:456216"/>
        <dbReference type="EC" id="7.2.2.12"/>
    </reaction>
</comment>
<dbReference type="EMBL" id="QGKL01000007">
    <property type="protein sequence ID" value="PWQ99247.1"/>
    <property type="molecule type" value="Genomic_DNA"/>
</dbReference>
<dbReference type="SUPFAM" id="SSF56784">
    <property type="entry name" value="HAD-like"/>
    <property type="match status" value="1"/>
</dbReference>
<evidence type="ECO:0000313" key="12">
    <source>
        <dbReference type="Proteomes" id="UP000245506"/>
    </source>
</evidence>
<evidence type="ECO:0000256" key="5">
    <source>
        <dbReference type="ARBA" id="ARBA00022989"/>
    </source>
</evidence>
<dbReference type="RefSeq" id="WP_109821672.1">
    <property type="nucleotide sequence ID" value="NZ_QGKL01000007.1"/>
</dbReference>
<dbReference type="SFLD" id="SFLDG00002">
    <property type="entry name" value="C1.7:_P-type_atpase_like"/>
    <property type="match status" value="1"/>
</dbReference>
<protein>
    <recommendedName>
        <fullName evidence="7">P-type Zn(2+) transporter</fullName>
        <ecNumber evidence="7">7.2.2.12</ecNumber>
    </recommendedName>
</protein>
<evidence type="ECO:0000256" key="9">
    <source>
        <dbReference type="RuleBase" id="RU362081"/>
    </source>
</evidence>
<dbReference type="Proteomes" id="UP000245506">
    <property type="component" value="Unassembled WGS sequence"/>
</dbReference>
<keyword evidence="6 9" id="KW-0472">Membrane</keyword>
<dbReference type="PANTHER" id="PTHR48085:SF5">
    <property type="entry name" value="CADMIUM_ZINC-TRANSPORTING ATPASE HMA4-RELATED"/>
    <property type="match status" value="1"/>
</dbReference>
<dbReference type="GO" id="GO:0016887">
    <property type="term" value="F:ATP hydrolysis activity"/>
    <property type="evidence" value="ECO:0007669"/>
    <property type="project" value="InterPro"/>
</dbReference>
<dbReference type="SFLD" id="SFLDF00027">
    <property type="entry name" value="p-type_atpase"/>
    <property type="match status" value="1"/>
</dbReference>
<keyword evidence="9" id="KW-0547">Nucleotide-binding</keyword>
<dbReference type="InterPro" id="IPR051014">
    <property type="entry name" value="Cation_Transport_ATPase_IB"/>
</dbReference>
<evidence type="ECO:0000256" key="3">
    <source>
        <dbReference type="ARBA" id="ARBA00022692"/>
    </source>
</evidence>
<proteinExistence type="inferred from homology"/>
<dbReference type="GO" id="GO:0046872">
    <property type="term" value="F:metal ion binding"/>
    <property type="evidence" value="ECO:0007669"/>
    <property type="project" value="UniProtKB-KW"/>
</dbReference>
<dbReference type="GO" id="GO:0005524">
    <property type="term" value="F:ATP binding"/>
    <property type="evidence" value="ECO:0007669"/>
    <property type="project" value="UniProtKB-UniRule"/>
</dbReference>
<dbReference type="InterPro" id="IPR008250">
    <property type="entry name" value="ATPase_P-typ_transduc_dom_A_sf"/>
</dbReference>
<evidence type="ECO:0000256" key="6">
    <source>
        <dbReference type="ARBA" id="ARBA00023136"/>
    </source>
</evidence>
<evidence type="ECO:0000256" key="2">
    <source>
        <dbReference type="ARBA" id="ARBA00006024"/>
    </source>
</evidence>
<organism evidence="11 12">
    <name type="scientific">Leucothrix arctica</name>
    <dbReference type="NCBI Taxonomy" id="1481894"/>
    <lineage>
        <taxon>Bacteria</taxon>
        <taxon>Pseudomonadati</taxon>
        <taxon>Pseudomonadota</taxon>
        <taxon>Gammaproteobacteria</taxon>
        <taxon>Thiotrichales</taxon>
        <taxon>Thiotrichaceae</taxon>
        <taxon>Leucothrix</taxon>
    </lineage>
</organism>
<keyword evidence="9" id="KW-0479">Metal-binding</keyword>